<organism evidence="6 7">
    <name type="scientific">Methylorubrum populi</name>
    <dbReference type="NCBI Taxonomy" id="223967"/>
    <lineage>
        <taxon>Bacteria</taxon>
        <taxon>Pseudomonadati</taxon>
        <taxon>Pseudomonadota</taxon>
        <taxon>Alphaproteobacteria</taxon>
        <taxon>Hyphomicrobiales</taxon>
        <taxon>Methylobacteriaceae</taxon>
        <taxon>Methylorubrum</taxon>
    </lineage>
</organism>
<dbReference type="PROSITE" id="PS51063">
    <property type="entry name" value="HTH_CRP_2"/>
    <property type="match status" value="1"/>
</dbReference>
<reference evidence="6" key="2">
    <citation type="submission" date="2021-09" db="EMBL/GenBank/DDBJ databases">
        <authorList>
            <person name="Gilroy R."/>
        </authorList>
    </citation>
    <scope>NUCLEOTIDE SEQUENCE</scope>
    <source>
        <strain evidence="6">316</strain>
    </source>
</reference>
<feature type="domain" description="HTH crp-type" evidence="5">
    <location>
        <begin position="145"/>
        <end position="219"/>
    </location>
</feature>
<protein>
    <submittedName>
        <fullName evidence="6">Crp/Fnr family transcriptional regulator</fullName>
    </submittedName>
</protein>
<dbReference type="PROSITE" id="PS50042">
    <property type="entry name" value="CNMP_BINDING_3"/>
    <property type="match status" value="1"/>
</dbReference>
<name>A0A921JE53_9HYPH</name>
<dbReference type="InterPro" id="IPR036390">
    <property type="entry name" value="WH_DNA-bd_sf"/>
</dbReference>
<evidence type="ECO:0000256" key="1">
    <source>
        <dbReference type="ARBA" id="ARBA00023015"/>
    </source>
</evidence>
<dbReference type="Gene3D" id="2.60.120.10">
    <property type="entry name" value="Jelly Rolls"/>
    <property type="match status" value="1"/>
</dbReference>
<evidence type="ECO:0000313" key="6">
    <source>
        <dbReference type="EMBL" id="HJE22673.1"/>
    </source>
</evidence>
<evidence type="ECO:0000256" key="3">
    <source>
        <dbReference type="ARBA" id="ARBA00023163"/>
    </source>
</evidence>
<dbReference type="Gene3D" id="1.10.10.10">
    <property type="entry name" value="Winged helix-like DNA-binding domain superfamily/Winged helix DNA-binding domain"/>
    <property type="match status" value="1"/>
</dbReference>
<dbReference type="Pfam" id="PF13545">
    <property type="entry name" value="HTH_Crp_2"/>
    <property type="match status" value="1"/>
</dbReference>
<dbReference type="GO" id="GO:0006355">
    <property type="term" value="P:regulation of DNA-templated transcription"/>
    <property type="evidence" value="ECO:0007669"/>
    <property type="project" value="InterPro"/>
</dbReference>
<dbReference type="Pfam" id="PF00027">
    <property type="entry name" value="cNMP_binding"/>
    <property type="match status" value="1"/>
</dbReference>
<evidence type="ECO:0000256" key="2">
    <source>
        <dbReference type="ARBA" id="ARBA00023125"/>
    </source>
</evidence>
<evidence type="ECO:0000313" key="7">
    <source>
        <dbReference type="Proteomes" id="UP000742631"/>
    </source>
</evidence>
<keyword evidence="2" id="KW-0238">DNA-binding</keyword>
<dbReference type="GO" id="GO:0003677">
    <property type="term" value="F:DNA binding"/>
    <property type="evidence" value="ECO:0007669"/>
    <property type="project" value="UniProtKB-KW"/>
</dbReference>
<dbReference type="PRINTS" id="PR00034">
    <property type="entry name" value="HTHCRP"/>
</dbReference>
<dbReference type="InterPro" id="IPR036388">
    <property type="entry name" value="WH-like_DNA-bd_sf"/>
</dbReference>
<dbReference type="InterPro" id="IPR014710">
    <property type="entry name" value="RmlC-like_jellyroll"/>
</dbReference>
<dbReference type="AlphaFoldDB" id="A0A921JE53"/>
<dbReference type="SUPFAM" id="SSF46785">
    <property type="entry name" value="Winged helix' DNA-binding domain"/>
    <property type="match status" value="1"/>
</dbReference>
<feature type="domain" description="Cyclic nucleotide-binding" evidence="4">
    <location>
        <begin position="11"/>
        <end position="122"/>
    </location>
</feature>
<keyword evidence="1" id="KW-0805">Transcription regulation</keyword>
<dbReference type="SMART" id="SM00100">
    <property type="entry name" value="cNMP"/>
    <property type="match status" value="1"/>
</dbReference>
<dbReference type="InterPro" id="IPR012318">
    <property type="entry name" value="HTH_CRP"/>
</dbReference>
<dbReference type="EMBL" id="DYYG01000011">
    <property type="protein sequence ID" value="HJE22673.1"/>
    <property type="molecule type" value="Genomic_DNA"/>
</dbReference>
<dbReference type="SUPFAM" id="SSF51206">
    <property type="entry name" value="cAMP-binding domain-like"/>
    <property type="match status" value="1"/>
</dbReference>
<dbReference type="InterPro" id="IPR000595">
    <property type="entry name" value="cNMP-bd_dom"/>
</dbReference>
<dbReference type="CDD" id="cd00038">
    <property type="entry name" value="CAP_ED"/>
    <property type="match status" value="1"/>
</dbReference>
<evidence type="ECO:0000259" key="5">
    <source>
        <dbReference type="PROSITE" id="PS51063"/>
    </source>
</evidence>
<proteinExistence type="predicted"/>
<sequence>MLNALERKLKLYAPLSDADQTWLGDAVRPVKQVPAGSDLVVEGDDPRSVCIILAGWAGRCRNFRDGRRQITSILLPGDSCDPYVFVFDRRDHTITALTHVAVAYIPSTTFAELQTRSSALERAFRCEALVSAAIQRELAASLGRRTGLERLAHLFCELHARLMAIGLAEETGCKIPLSQNDMADVLGQTTVHISRMLGALRETGLISLRNRYLTIHDAKGLARLAHFDPLYLHSLHAPNGAEFP</sequence>
<accession>A0A921JE53</accession>
<reference evidence="6" key="1">
    <citation type="journal article" date="2021" name="PeerJ">
        <title>Extensive microbial diversity within the chicken gut microbiome revealed by metagenomics and culture.</title>
        <authorList>
            <person name="Gilroy R."/>
            <person name="Ravi A."/>
            <person name="Getino M."/>
            <person name="Pursley I."/>
            <person name="Horton D.L."/>
            <person name="Alikhan N.F."/>
            <person name="Baker D."/>
            <person name="Gharbi K."/>
            <person name="Hall N."/>
            <person name="Watson M."/>
            <person name="Adriaenssens E.M."/>
            <person name="Foster-Nyarko E."/>
            <person name="Jarju S."/>
            <person name="Secka A."/>
            <person name="Antonio M."/>
            <person name="Oren A."/>
            <person name="Chaudhuri R.R."/>
            <person name="La Ragione R."/>
            <person name="Hildebrand F."/>
            <person name="Pallen M.J."/>
        </authorList>
    </citation>
    <scope>NUCLEOTIDE SEQUENCE</scope>
    <source>
        <strain evidence="6">316</strain>
    </source>
</reference>
<dbReference type="InterPro" id="IPR018490">
    <property type="entry name" value="cNMP-bd_dom_sf"/>
</dbReference>
<comment type="caution">
    <text evidence="6">The sequence shown here is derived from an EMBL/GenBank/DDBJ whole genome shotgun (WGS) entry which is preliminary data.</text>
</comment>
<dbReference type="Proteomes" id="UP000742631">
    <property type="component" value="Unassembled WGS sequence"/>
</dbReference>
<evidence type="ECO:0000259" key="4">
    <source>
        <dbReference type="PROSITE" id="PS50042"/>
    </source>
</evidence>
<gene>
    <name evidence="6" type="ORF">K8W01_03320</name>
</gene>
<dbReference type="SMART" id="SM00419">
    <property type="entry name" value="HTH_CRP"/>
    <property type="match status" value="1"/>
</dbReference>
<keyword evidence="3" id="KW-0804">Transcription</keyword>